<keyword evidence="2" id="KW-0813">Transport</keyword>
<dbReference type="GO" id="GO:0006826">
    <property type="term" value="P:iron ion transport"/>
    <property type="evidence" value="ECO:0007669"/>
    <property type="project" value="UniProtKB-KW"/>
</dbReference>
<keyword evidence="4" id="KW-0479">Metal-binding</keyword>
<dbReference type="Pfam" id="PF13343">
    <property type="entry name" value="SBP_bac_6"/>
    <property type="match status" value="1"/>
</dbReference>
<dbReference type="AlphaFoldDB" id="A0A4V1RME2"/>
<dbReference type="PIRSF" id="PIRSF002825">
    <property type="entry name" value="CfbpA"/>
    <property type="match status" value="1"/>
</dbReference>
<dbReference type="Gene3D" id="3.40.190.10">
    <property type="entry name" value="Periplasmic binding protein-like II"/>
    <property type="match status" value="2"/>
</dbReference>
<proteinExistence type="inferred from homology"/>
<evidence type="ECO:0000256" key="1">
    <source>
        <dbReference type="ARBA" id="ARBA00008520"/>
    </source>
</evidence>
<dbReference type="PANTHER" id="PTHR30006">
    <property type="entry name" value="THIAMINE-BINDING PERIPLASMIC PROTEIN-RELATED"/>
    <property type="match status" value="1"/>
</dbReference>
<dbReference type="Proteomes" id="UP000293291">
    <property type="component" value="Unassembled WGS sequence"/>
</dbReference>
<organism evidence="6 7">
    <name type="scientific">Nocardioides ganghwensis</name>
    <dbReference type="NCBI Taxonomy" id="252230"/>
    <lineage>
        <taxon>Bacteria</taxon>
        <taxon>Bacillati</taxon>
        <taxon>Actinomycetota</taxon>
        <taxon>Actinomycetes</taxon>
        <taxon>Propionibacteriales</taxon>
        <taxon>Nocardioidaceae</taxon>
        <taxon>Nocardioides</taxon>
    </lineage>
</organism>
<evidence type="ECO:0000256" key="5">
    <source>
        <dbReference type="SAM" id="MobiDB-lite"/>
    </source>
</evidence>
<feature type="region of interest" description="Disordered" evidence="5">
    <location>
        <begin position="1"/>
        <end position="36"/>
    </location>
</feature>
<comment type="caution">
    <text evidence="6">The sequence shown here is derived from an EMBL/GenBank/DDBJ whole genome shotgun (WGS) entry which is preliminary data.</text>
</comment>
<dbReference type="EMBL" id="SDWU01000012">
    <property type="protein sequence ID" value="RYC01116.1"/>
    <property type="molecule type" value="Genomic_DNA"/>
</dbReference>
<evidence type="ECO:0000256" key="4">
    <source>
        <dbReference type="PIRSR" id="PIRSR002825-1"/>
    </source>
</evidence>
<feature type="binding site" evidence="4">
    <location>
        <position position="257"/>
    </location>
    <ligand>
        <name>Fe cation</name>
        <dbReference type="ChEBI" id="CHEBI:24875"/>
    </ligand>
</feature>
<accession>A0A4V1RME2</accession>
<dbReference type="CDD" id="cd13543">
    <property type="entry name" value="PBP2_Fbp"/>
    <property type="match status" value="1"/>
</dbReference>
<feature type="compositionally biased region" description="Basic and acidic residues" evidence="5">
    <location>
        <begin position="11"/>
        <end position="26"/>
    </location>
</feature>
<protein>
    <submittedName>
        <fullName evidence="6">Iron ABC transporter substrate-binding protein</fullName>
    </submittedName>
</protein>
<name>A0A4V1RME2_9ACTN</name>
<dbReference type="OrthoDB" id="9769567at2"/>
<dbReference type="PANTHER" id="PTHR30006:SF15">
    <property type="entry name" value="IRON-UTILIZATION PERIPLASMIC PROTEIN"/>
    <property type="match status" value="1"/>
</dbReference>
<keyword evidence="2" id="KW-0410">Iron transport</keyword>
<feature type="binding site" evidence="4">
    <location>
        <position position="121"/>
    </location>
    <ligand>
        <name>Fe cation</name>
        <dbReference type="ChEBI" id="CHEBI:24875"/>
    </ligand>
</feature>
<feature type="binding site" evidence="4">
    <location>
        <position position="73"/>
    </location>
    <ligand>
        <name>Fe cation</name>
        <dbReference type="ChEBI" id="CHEBI:24875"/>
    </ligand>
</feature>
<reference evidence="6 7" key="1">
    <citation type="submission" date="2019-01" db="EMBL/GenBank/DDBJ databases">
        <title>Novel species of Nocardioides.</title>
        <authorList>
            <person name="Liu Q."/>
            <person name="Xin Y.-H."/>
        </authorList>
    </citation>
    <scope>NUCLEOTIDE SEQUENCE [LARGE SCALE GENOMIC DNA]</scope>
    <source>
        <strain evidence="6 7">CGMCC 4.6875</strain>
    </source>
</reference>
<dbReference type="InterPro" id="IPR026045">
    <property type="entry name" value="Ferric-bd"/>
</dbReference>
<sequence length="371" mass="39844">MRPASRARFPHAREAGLELGEPKQSKDTLVTTPPRRATPRTAVALAGSLLAASALSGCGVFGSPDLVVYNAQHEQLLDEIIPLFEEESGLDVELRHGKDLEMANQIVEEGEDSPADVFLTENSPAMTIVDNAGLFAELPESATATIPEQYVPADRTWTGFLARSTVAMYNTDTMTEADMPASILDFADPEWQGRVAFSPTGADFQAIVSAVLELEGEEATAEWLAGLKANGVIVQNNLVVMQSVDSGEVDAGIAYHYYWYRDRQENGTDSDTSALHFFGDQDPGAFLSISGAGILASSEKQDAAQEFVTWLTGTEAQQAMAESYALEYPLNPDASLNPEVKPFDELEPPAVDVANLNGPQVTDLMTAAGLL</sequence>
<evidence type="ECO:0000313" key="6">
    <source>
        <dbReference type="EMBL" id="RYC01116.1"/>
    </source>
</evidence>
<gene>
    <name evidence="6" type="ORF">EUA07_12055</name>
</gene>
<evidence type="ECO:0000256" key="3">
    <source>
        <dbReference type="ARBA" id="ARBA00022729"/>
    </source>
</evidence>
<dbReference type="GO" id="GO:0030288">
    <property type="term" value="C:outer membrane-bounded periplasmic space"/>
    <property type="evidence" value="ECO:0007669"/>
    <property type="project" value="TreeGrafter"/>
</dbReference>
<feature type="binding site" evidence="4">
    <location>
        <position position="258"/>
    </location>
    <ligand>
        <name>Fe cation</name>
        <dbReference type="ChEBI" id="CHEBI:24875"/>
    </ligand>
</feature>
<keyword evidence="2" id="KW-0406">Ion transport</keyword>
<evidence type="ECO:0000313" key="7">
    <source>
        <dbReference type="Proteomes" id="UP000293291"/>
    </source>
</evidence>
<keyword evidence="4" id="KW-0408">Iron</keyword>
<dbReference type="SUPFAM" id="SSF53850">
    <property type="entry name" value="Periplasmic binding protein-like II"/>
    <property type="match status" value="1"/>
</dbReference>
<keyword evidence="3" id="KW-0732">Signal</keyword>
<evidence type="ECO:0000256" key="2">
    <source>
        <dbReference type="ARBA" id="ARBA00022496"/>
    </source>
</evidence>
<dbReference type="GO" id="GO:0046872">
    <property type="term" value="F:metal ion binding"/>
    <property type="evidence" value="ECO:0007669"/>
    <property type="project" value="UniProtKB-KW"/>
</dbReference>
<comment type="similarity">
    <text evidence="1">Belongs to the bacterial solute-binding protein 1 family.</text>
</comment>
<keyword evidence="7" id="KW-1185">Reference proteome</keyword>